<keyword evidence="2" id="KW-1185">Reference proteome</keyword>
<dbReference type="EMBL" id="SRLO01000062">
    <property type="protein sequence ID" value="TNN79727.1"/>
    <property type="molecule type" value="Genomic_DNA"/>
</dbReference>
<dbReference type="Proteomes" id="UP000314294">
    <property type="component" value="Unassembled WGS sequence"/>
</dbReference>
<evidence type="ECO:0000313" key="2">
    <source>
        <dbReference type="Proteomes" id="UP000314294"/>
    </source>
</evidence>
<gene>
    <name evidence="1" type="ORF">EYF80_010101</name>
</gene>
<protein>
    <submittedName>
        <fullName evidence="1">Uncharacterized protein</fullName>
    </submittedName>
</protein>
<proteinExistence type="predicted"/>
<accession>A0A4Z2IPK4</accession>
<reference evidence="1 2" key="1">
    <citation type="submission" date="2019-03" db="EMBL/GenBank/DDBJ databases">
        <title>First draft genome of Liparis tanakae, snailfish: a comprehensive survey of snailfish specific genes.</title>
        <authorList>
            <person name="Kim W."/>
            <person name="Song I."/>
            <person name="Jeong J.-H."/>
            <person name="Kim D."/>
            <person name="Kim S."/>
            <person name="Ryu S."/>
            <person name="Song J.Y."/>
            <person name="Lee S.K."/>
        </authorList>
    </citation>
    <scope>NUCLEOTIDE SEQUENCE [LARGE SCALE GENOMIC DNA]</scope>
    <source>
        <tissue evidence="1">Muscle</tissue>
    </source>
</reference>
<dbReference type="AlphaFoldDB" id="A0A4Z2IPK4"/>
<name>A0A4Z2IPK4_9TELE</name>
<organism evidence="1 2">
    <name type="scientific">Liparis tanakae</name>
    <name type="common">Tanaka's snailfish</name>
    <dbReference type="NCBI Taxonomy" id="230148"/>
    <lineage>
        <taxon>Eukaryota</taxon>
        <taxon>Metazoa</taxon>
        <taxon>Chordata</taxon>
        <taxon>Craniata</taxon>
        <taxon>Vertebrata</taxon>
        <taxon>Euteleostomi</taxon>
        <taxon>Actinopterygii</taxon>
        <taxon>Neopterygii</taxon>
        <taxon>Teleostei</taxon>
        <taxon>Neoteleostei</taxon>
        <taxon>Acanthomorphata</taxon>
        <taxon>Eupercaria</taxon>
        <taxon>Perciformes</taxon>
        <taxon>Cottioidei</taxon>
        <taxon>Cottales</taxon>
        <taxon>Liparidae</taxon>
        <taxon>Liparis</taxon>
    </lineage>
</organism>
<sequence length="79" mass="9071">MAFIRSSEEEKKTARSQMRSIYYPENALKDLFTYKEVGEGRNPGSSVTLGAGRAMRPLSPMESEEMEFLVNLHDPVRFR</sequence>
<comment type="caution">
    <text evidence="1">The sequence shown here is derived from an EMBL/GenBank/DDBJ whole genome shotgun (WGS) entry which is preliminary data.</text>
</comment>
<evidence type="ECO:0000313" key="1">
    <source>
        <dbReference type="EMBL" id="TNN79727.1"/>
    </source>
</evidence>